<evidence type="ECO:0000313" key="2">
    <source>
        <dbReference type="Proteomes" id="UP000295367"/>
    </source>
</evidence>
<accession>A0A4V2W123</accession>
<evidence type="ECO:0000313" key="1">
    <source>
        <dbReference type="EMBL" id="TCV82509.1"/>
    </source>
</evidence>
<comment type="caution">
    <text evidence="1">The sequence shown here is derived from an EMBL/GenBank/DDBJ whole genome shotgun (WGS) entry which is preliminary data.</text>
</comment>
<dbReference type="EMBL" id="SMCO01000020">
    <property type="protein sequence ID" value="TCV82509.1"/>
    <property type="molecule type" value="Genomic_DNA"/>
</dbReference>
<dbReference type="AlphaFoldDB" id="A0A4V2W123"/>
<sequence length="37" mass="4502">MNRDTQRLPDYLAHIIEAIIRIQHYTEDMDEVVFLQN</sequence>
<dbReference type="Proteomes" id="UP000295367">
    <property type="component" value="Unassembled WGS sequence"/>
</dbReference>
<name>A0A4V2W123_9PROT</name>
<organism evidence="1 2">
    <name type="scientific">Sulfurirhabdus autotrophica</name>
    <dbReference type="NCBI Taxonomy" id="1706046"/>
    <lineage>
        <taxon>Bacteria</taxon>
        <taxon>Pseudomonadati</taxon>
        <taxon>Pseudomonadota</taxon>
        <taxon>Betaproteobacteria</taxon>
        <taxon>Nitrosomonadales</taxon>
        <taxon>Sulfuricellaceae</taxon>
        <taxon>Sulfurirhabdus</taxon>
    </lineage>
</organism>
<reference evidence="1 2" key="1">
    <citation type="submission" date="2019-03" db="EMBL/GenBank/DDBJ databases">
        <title>Genomic Encyclopedia of Type Strains, Phase IV (KMG-IV): sequencing the most valuable type-strain genomes for metagenomic binning, comparative biology and taxonomic classification.</title>
        <authorList>
            <person name="Goeker M."/>
        </authorList>
    </citation>
    <scope>NUCLEOTIDE SEQUENCE [LARGE SCALE GENOMIC DNA]</scope>
    <source>
        <strain evidence="1 2">DSM 100309</strain>
    </source>
</reference>
<proteinExistence type="predicted"/>
<keyword evidence="2" id="KW-1185">Reference proteome</keyword>
<evidence type="ECO:0008006" key="3">
    <source>
        <dbReference type="Google" id="ProtNLM"/>
    </source>
</evidence>
<protein>
    <recommendedName>
        <fullName evidence="3">DUF86 domain-containing protein</fullName>
    </recommendedName>
</protein>
<gene>
    <name evidence="1" type="ORF">EDC63_1203</name>
</gene>